<dbReference type="PANTHER" id="PTHR24051">
    <property type="entry name" value="SUSHI DOMAIN-CONTAINING PROTEIN 1"/>
    <property type="match status" value="1"/>
</dbReference>
<proteinExistence type="predicted"/>
<dbReference type="AlphaFoldDB" id="A0A7R8XAF1"/>
<keyword evidence="4" id="KW-1185">Reference proteome</keyword>
<organism evidence="3">
    <name type="scientific">Darwinula stevensoni</name>
    <dbReference type="NCBI Taxonomy" id="69355"/>
    <lineage>
        <taxon>Eukaryota</taxon>
        <taxon>Metazoa</taxon>
        <taxon>Ecdysozoa</taxon>
        <taxon>Arthropoda</taxon>
        <taxon>Crustacea</taxon>
        <taxon>Oligostraca</taxon>
        <taxon>Ostracoda</taxon>
        <taxon>Podocopa</taxon>
        <taxon>Podocopida</taxon>
        <taxon>Darwinulocopina</taxon>
        <taxon>Darwinuloidea</taxon>
        <taxon>Darwinulidae</taxon>
        <taxon>Darwinula</taxon>
    </lineage>
</organism>
<dbReference type="OrthoDB" id="6750617at2759"/>
<name>A0A7R8XAF1_9CRUS</name>
<keyword evidence="2" id="KW-1015">Disulfide bond</keyword>
<dbReference type="PANTHER" id="PTHR24051:SF9">
    <property type="entry name" value="FIBRONECTIN TYPE-III DOMAIN-CONTAINING PROTEIN"/>
    <property type="match status" value="1"/>
</dbReference>
<dbReference type="EMBL" id="LR899965">
    <property type="protein sequence ID" value="CAD7243543.1"/>
    <property type="molecule type" value="Genomic_DNA"/>
</dbReference>
<accession>A0A7R8XAF1</accession>
<protein>
    <submittedName>
        <fullName evidence="3">Uncharacterized protein</fullName>
    </submittedName>
</protein>
<gene>
    <name evidence="3" type="ORF">DSTB1V02_LOCUS3460</name>
</gene>
<evidence type="ECO:0000256" key="2">
    <source>
        <dbReference type="ARBA" id="ARBA00023157"/>
    </source>
</evidence>
<dbReference type="InterPro" id="IPR051622">
    <property type="entry name" value="R-tyr_protein_phosphatases"/>
</dbReference>
<keyword evidence="1" id="KW-0677">Repeat</keyword>
<evidence type="ECO:0000256" key="1">
    <source>
        <dbReference type="ARBA" id="ARBA00022737"/>
    </source>
</evidence>
<reference evidence="3" key="1">
    <citation type="submission" date="2020-11" db="EMBL/GenBank/DDBJ databases">
        <authorList>
            <person name="Tran Van P."/>
        </authorList>
    </citation>
    <scope>NUCLEOTIDE SEQUENCE</scope>
</reference>
<sequence length="275" mass="31184">MHVSINAVKEFVGANGLTQRELVPGNIVLPKRNEKNIDFNFNMGCTTYRVNVTAISPDFSYHPPWSLHFTTEEAVPPDIAPPILYGVTESGTIMVVLPRASEIFGPVSQYLLVVVPESWTTANLSADDYHLSDNGGDIVRISNIAPHALHPEDWPYVAVKFLGQDIPYIFNLGDNASSYGYFNRQLQKHKRYRIFLRARIDRIVTRYYANQNSTFLALRDCRCAHHLRHPCLLGTCLARDVPNDLKPMKSKVIACRIHFQLDRAPKLKYDISTTN</sequence>
<evidence type="ECO:0000313" key="3">
    <source>
        <dbReference type="EMBL" id="CAD7243543.1"/>
    </source>
</evidence>
<dbReference type="EMBL" id="CAJPEV010000448">
    <property type="protein sequence ID" value="CAG0885411.1"/>
    <property type="molecule type" value="Genomic_DNA"/>
</dbReference>
<evidence type="ECO:0000313" key="4">
    <source>
        <dbReference type="Proteomes" id="UP000677054"/>
    </source>
</evidence>
<dbReference type="Proteomes" id="UP000677054">
    <property type="component" value="Unassembled WGS sequence"/>
</dbReference>